<feature type="coiled-coil region" evidence="4">
    <location>
        <begin position="178"/>
        <end position="212"/>
    </location>
</feature>
<accession>A0A1M4SRQ6</accession>
<dbReference type="Proteomes" id="UP000184251">
    <property type="component" value="Unassembled WGS sequence"/>
</dbReference>
<dbReference type="STRING" id="1120975.SAMN02746064_00354"/>
<evidence type="ECO:0000256" key="1">
    <source>
        <dbReference type="ARBA" id="ARBA00000085"/>
    </source>
</evidence>
<dbReference type="InterPro" id="IPR018771">
    <property type="entry name" value="PocR_dom"/>
</dbReference>
<dbReference type="InterPro" id="IPR036890">
    <property type="entry name" value="HATPase_C_sf"/>
</dbReference>
<dbReference type="GO" id="GO:0016020">
    <property type="term" value="C:membrane"/>
    <property type="evidence" value="ECO:0007669"/>
    <property type="project" value="InterPro"/>
</dbReference>
<evidence type="ECO:0000313" key="7">
    <source>
        <dbReference type="Proteomes" id="UP000184251"/>
    </source>
</evidence>
<name>A0A1M4SRQ6_9FIRM</name>
<keyword evidence="6" id="KW-0808">Transferase</keyword>
<protein>
    <recommendedName>
        <fullName evidence="2">histidine kinase</fullName>
        <ecNumber evidence="2">2.7.13.3</ecNumber>
    </recommendedName>
</protein>
<dbReference type="SMART" id="SM00387">
    <property type="entry name" value="HATPase_c"/>
    <property type="match status" value="1"/>
</dbReference>
<evidence type="ECO:0000256" key="3">
    <source>
        <dbReference type="ARBA" id="ARBA00023012"/>
    </source>
</evidence>
<keyword evidence="6" id="KW-0418">Kinase</keyword>
<proteinExistence type="predicted"/>
<dbReference type="RefSeq" id="WP_073269334.1">
    <property type="nucleotide sequence ID" value="NZ_FQTU01000001.1"/>
</dbReference>
<dbReference type="InterPro" id="IPR003594">
    <property type="entry name" value="HATPase_dom"/>
</dbReference>
<dbReference type="InterPro" id="IPR010559">
    <property type="entry name" value="Sig_transdc_His_kin_internal"/>
</dbReference>
<dbReference type="Pfam" id="PF02518">
    <property type="entry name" value="HATPase_c"/>
    <property type="match status" value="1"/>
</dbReference>
<reference evidence="6 7" key="1">
    <citation type="submission" date="2016-11" db="EMBL/GenBank/DDBJ databases">
        <authorList>
            <person name="Jaros S."/>
            <person name="Januszkiewicz K."/>
            <person name="Wedrychowicz H."/>
        </authorList>
    </citation>
    <scope>NUCLEOTIDE SEQUENCE [LARGE SCALE GENOMIC DNA]</scope>
    <source>
        <strain evidence="6 7">DSM 14828</strain>
    </source>
</reference>
<dbReference type="GO" id="GO:0000155">
    <property type="term" value="F:phosphorelay sensor kinase activity"/>
    <property type="evidence" value="ECO:0007669"/>
    <property type="project" value="InterPro"/>
</dbReference>
<dbReference type="AlphaFoldDB" id="A0A1M4SRQ6"/>
<dbReference type="PANTHER" id="PTHR34220:SF7">
    <property type="entry name" value="SENSOR HISTIDINE KINASE YPDA"/>
    <property type="match status" value="1"/>
</dbReference>
<keyword evidence="3" id="KW-0902">Two-component regulatory system</keyword>
<dbReference type="Gene3D" id="3.30.565.10">
    <property type="entry name" value="Histidine kinase-like ATPase, C-terminal domain"/>
    <property type="match status" value="1"/>
</dbReference>
<evidence type="ECO:0000256" key="2">
    <source>
        <dbReference type="ARBA" id="ARBA00012438"/>
    </source>
</evidence>
<evidence type="ECO:0000259" key="5">
    <source>
        <dbReference type="SMART" id="SM00387"/>
    </source>
</evidence>
<evidence type="ECO:0000313" key="6">
    <source>
        <dbReference type="EMBL" id="SHE34924.1"/>
    </source>
</evidence>
<gene>
    <name evidence="6" type="ORF">SAMN02746064_00354</name>
</gene>
<evidence type="ECO:0000256" key="4">
    <source>
        <dbReference type="SAM" id="Coils"/>
    </source>
</evidence>
<sequence>MASHFHIKDVIDVDVLQKIQDEFATATGFAVIIVDAMGRPVTKHSNCSDFCSLIRKEKKGKCFCEISDSRGGLKASRTGKPYIYRCHTGLVDFASPIVYQGHYLGAMMAGQVLVEEEHLENLEIVCEESIDWKKNQHFLDAYNDLPVLSFEKIKAVGETMSLFCNYIVEKGITNKVQKELHEKDMKLAETKQKQLELENALKETKLKVLQAQINPHFLFNALNTISSLCIIEKASKTQEVVYILSDILRYTLRKTSKMVSLGEELKYIERYLQFQKTRFHSRLNYKIFISKELETIEIPFMTLQPLVENAIIHGLEPKEEGGIITIIGYPLKKDVLITIEDNGVGIPPNKLKLLLNNKEVPPANSINDAGHTTGLGIHNVNDRLVHYYGQDYSLKISSISNSGTRITVTIPSNLIKE</sequence>
<organism evidence="6 7">
    <name type="scientific">Alkalibacter saccharofermentans DSM 14828</name>
    <dbReference type="NCBI Taxonomy" id="1120975"/>
    <lineage>
        <taxon>Bacteria</taxon>
        <taxon>Bacillati</taxon>
        <taxon>Bacillota</taxon>
        <taxon>Clostridia</taxon>
        <taxon>Eubacteriales</taxon>
        <taxon>Eubacteriaceae</taxon>
        <taxon>Alkalibacter</taxon>
    </lineage>
</organism>
<keyword evidence="4" id="KW-0175">Coiled coil</keyword>
<dbReference type="PANTHER" id="PTHR34220">
    <property type="entry name" value="SENSOR HISTIDINE KINASE YPDA"/>
    <property type="match status" value="1"/>
</dbReference>
<keyword evidence="7" id="KW-1185">Reference proteome</keyword>
<feature type="domain" description="Histidine kinase/HSP90-like ATPase" evidence="5">
    <location>
        <begin position="298"/>
        <end position="414"/>
    </location>
</feature>
<dbReference type="OrthoDB" id="9809348at2"/>
<dbReference type="Pfam" id="PF06580">
    <property type="entry name" value="His_kinase"/>
    <property type="match status" value="1"/>
</dbReference>
<dbReference type="InterPro" id="IPR050640">
    <property type="entry name" value="Bact_2-comp_sensor_kinase"/>
</dbReference>
<dbReference type="EC" id="2.7.13.3" evidence="2"/>
<dbReference type="SUPFAM" id="SSF55874">
    <property type="entry name" value="ATPase domain of HSP90 chaperone/DNA topoisomerase II/histidine kinase"/>
    <property type="match status" value="1"/>
</dbReference>
<dbReference type="PRINTS" id="PR00344">
    <property type="entry name" value="BCTRLSENSOR"/>
</dbReference>
<dbReference type="EMBL" id="FQTU01000001">
    <property type="protein sequence ID" value="SHE34924.1"/>
    <property type="molecule type" value="Genomic_DNA"/>
</dbReference>
<dbReference type="Pfam" id="PF10114">
    <property type="entry name" value="PocR"/>
    <property type="match status" value="1"/>
</dbReference>
<dbReference type="InterPro" id="IPR004358">
    <property type="entry name" value="Sig_transdc_His_kin-like_C"/>
</dbReference>
<comment type="catalytic activity">
    <reaction evidence="1">
        <text>ATP + protein L-histidine = ADP + protein N-phospho-L-histidine.</text>
        <dbReference type="EC" id="2.7.13.3"/>
    </reaction>
</comment>